<gene>
    <name evidence="4" type="ORF">PCO31010_02879</name>
</gene>
<dbReference type="PANTHER" id="PTHR48106:SF8">
    <property type="entry name" value="OS02G0805600 PROTEIN"/>
    <property type="match status" value="1"/>
</dbReference>
<dbReference type="InterPro" id="IPR020843">
    <property type="entry name" value="ER"/>
</dbReference>
<dbReference type="Pfam" id="PF08240">
    <property type="entry name" value="ADH_N"/>
    <property type="match status" value="1"/>
</dbReference>
<reference evidence="4 5" key="1">
    <citation type="submission" date="2019-08" db="EMBL/GenBank/DDBJ databases">
        <authorList>
            <person name="Peeters C."/>
        </authorList>
    </citation>
    <scope>NUCLEOTIDE SEQUENCE [LARGE SCALE GENOMIC DNA]</scope>
    <source>
        <strain evidence="4 5">LMG 31010</strain>
    </source>
</reference>
<accession>A0A5E4VTB7</accession>
<evidence type="ECO:0000256" key="2">
    <source>
        <dbReference type="ARBA" id="ARBA00023002"/>
    </source>
</evidence>
<feature type="domain" description="Enoyl reductase (ER)" evidence="3">
    <location>
        <begin position="52"/>
        <end position="377"/>
    </location>
</feature>
<dbReference type="PANTHER" id="PTHR48106">
    <property type="entry name" value="QUINONE OXIDOREDUCTASE PIG3-RELATED"/>
    <property type="match status" value="1"/>
</dbReference>
<dbReference type="Proteomes" id="UP000343335">
    <property type="component" value="Unassembled WGS sequence"/>
</dbReference>
<dbReference type="EMBL" id="CABPSA010000004">
    <property type="protein sequence ID" value="VVE15608.1"/>
    <property type="molecule type" value="Genomic_DNA"/>
</dbReference>
<dbReference type="InterPro" id="IPR013149">
    <property type="entry name" value="ADH-like_C"/>
</dbReference>
<keyword evidence="1" id="KW-0521">NADP</keyword>
<dbReference type="Gene3D" id="3.90.180.10">
    <property type="entry name" value="Medium-chain alcohol dehydrogenases, catalytic domain"/>
    <property type="match status" value="1"/>
</dbReference>
<evidence type="ECO:0000313" key="5">
    <source>
        <dbReference type="Proteomes" id="UP000343335"/>
    </source>
</evidence>
<proteinExistence type="predicted"/>
<dbReference type="NCBIfam" id="TIGR02824">
    <property type="entry name" value="quinone_pig3"/>
    <property type="match status" value="1"/>
</dbReference>
<evidence type="ECO:0000256" key="1">
    <source>
        <dbReference type="ARBA" id="ARBA00022857"/>
    </source>
</evidence>
<dbReference type="InterPro" id="IPR011032">
    <property type="entry name" value="GroES-like_sf"/>
</dbReference>
<sequence length="379" mass="40704">MTDEPRAKRRSECLRVTVDIPTRRGRRFACVARPLQKSRTDTMKAIEITQYGAPEVLKLTERARPELKPGEVLIKVSASGVNRPDVLQRIGQYPVPPGASDLPGLEVAGEIVEGAQGVLDGADNRWGLKIGSRVCALVQGGGYAEYCTAPLAQVLPVPDGLSDVEAASLPETFFTVWSNVFDRARLGETEAGEKETLLVQGGTSGIGVTAIQLAVALGHRVFATAGSEDKARACETLGAERGINYKTEDFVAVTKELTKDRGVDVVLDMVGGDYLPREVQALAFDGRIAIIALLGGSKATLDMGALLRRRLTVTGSTLRPRSVAFKAAIAKNLHDKVWPLLAAGKIRPVIYQTFPADQADKAHALMETSTHVGKIVLTW</sequence>
<dbReference type="SUPFAM" id="SSF50129">
    <property type="entry name" value="GroES-like"/>
    <property type="match status" value="1"/>
</dbReference>
<protein>
    <submittedName>
        <fullName evidence="4">NAD(P)H-quinone oxidoreductase</fullName>
    </submittedName>
</protein>
<evidence type="ECO:0000313" key="4">
    <source>
        <dbReference type="EMBL" id="VVE15608.1"/>
    </source>
</evidence>
<dbReference type="SMART" id="SM00829">
    <property type="entry name" value="PKS_ER"/>
    <property type="match status" value="1"/>
</dbReference>
<dbReference type="CDD" id="cd05276">
    <property type="entry name" value="p53_inducible_oxidoreductase"/>
    <property type="match status" value="1"/>
</dbReference>
<dbReference type="GO" id="GO:0070402">
    <property type="term" value="F:NADPH binding"/>
    <property type="evidence" value="ECO:0007669"/>
    <property type="project" value="TreeGrafter"/>
</dbReference>
<dbReference type="InterPro" id="IPR036291">
    <property type="entry name" value="NAD(P)-bd_dom_sf"/>
</dbReference>
<evidence type="ECO:0000259" key="3">
    <source>
        <dbReference type="SMART" id="SM00829"/>
    </source>
</evidence>
<organism evidence="4 5">
    <name type="scientific">Pandoraea commovens</name>
    <dbReference type="NCBI Taxonomy" id="2508289"/>
    <lineage>
        <taxon>Bacteria</taxon>
        <taxon>Pseudomonadati</taxon>
        <taxon>Pseudomonadota</taxon>
        <taxon>Betaproteobacteria</taxon>
        <taxon>Burkholderiales</taxon>
        <taxon>Burkholderiaceae</taxon>
        <taxon>Pandoraea</taxon>
    </lineage>
</organism>
<dbReference type="InterPro" id="IPR013154">
    <property type="entry name" value="ADH-like_N"/>
</dbReference>
<dbReference type="InterPro" id="IPR014189">
    <property type="entry name" value="Quinone_OxRdtase_PIG3"/>
</dbReference>
<dbReference type="Pfam" id="PF00107">
    <property type="entry name" value="ADH_zinc_N"/>
    <property type="match status" value="1"/>
</dbReference>
<dbReference type="GO" id="GO:0016651">
    <property type="term" value="F:oxidoreductase activity, acting on NAD(P)H"/>
    <property type="evidence" value="ECO:0007669"/>
    <property type="project" value="TreeGrafter"/>
</dbReference>
<dbReference type="Gene3D" id="3.40.50.720">
    <property type="entry name" value="NAD(P)-binding Rossmann-like Domain"/>
    <property type="match status" value="1"/>
</dbReference>
<dbReference type="AlphaFoldDB" id="A0A5E4VTB7"/>
<name>A0A5E4VTB7_9BURK</name>
<keyword evidence="2" id="KW-0560">Oxidoreductase</keyword>
<dbReference type="SUPFAM" id="SSF51735">
    <property type="entry name" value="NAD(P)-binding Rossmann-fold domains"/>
    <property type="match status" value="1"/>
</dbReference>